<dbReference type="HOGENOM" id="CLU_3223566_0_0_6"/>
<sequence length="44" mass="5139">MEHSRPSLVASPFYEKLVCATKITIHFSEVLLIFIELHLFTTEF</sequence>
<organism evidence="1">
    <name type="scientific">Vibrio cholerae (strain MO10)</name>
    <dbReference type="NCBI Taxonomy" id="345072"/>
    <lineage>
        <taxon>Bacteria</taxon>
        <taxon>Pseudomonadati</taxon>
        <taxon>Pseudomonadota</taxon>
        <taxon>Gammaproteobacteria</taxon>
        <taxon>Vibrionales</taxon>
        <taxon>Vibrionaceae</taxon>
        <taxon>Vibrio</taxon>
    </lineage>
</organism>
<gene>
    <name evidence="1" type="ORF">VchoM_00264</name>
</gene>
<dbReference type="Proteomes" id="UP000004687">
    <property type="component" value="Unassembled WGS sequence"/>
</dbReference>
<reference evidence="1" key="2">
    <citation type="submission" date="2008-07" db="EMBL/GenBank/DDBJ databases">
        <authorList>
            <consortium name="Broad Institute Genome Sequencing Platform"/>
            <person name="Colwell R."/>
            <person name="Grim C.J."/>
            <person name="Young S."/>
            <person name="Jaffe D."/>
            <person name="Gnerre S."/>
            <person name="Berlin A."/>
            <person name="Heiman D."/>
            <person name="Hepburn T."/>
            <person name="Shea T."/>
            <person name="Sykes S."/>
            <person name="Alvarado L."/>
            <person name="Kodira C."/>
            <person name="Heidelberg J."/>
            <person name="Lander E."/>
            <person name="Galagan J."/>
            <person name="Nusbaum C."/>
            <person name="Birren B."/>
        </authorList>
    </citation>
    <scope>NUCLEOTIDE SEQUENCE [LARGE SCALE GENOMIC DNA]</scope>
    <source>
        <strain evidence="1">MO10</strain>
    </source>
</reference>
<protein>
    <submittedName>
        <fullName evidence="1">Uncharacterized protein</fullName>
    </submittedName>
</protein>
<reference evidence="1" key="1">
    <citation type="submission" date="2005-09" db="EMBL/GenBank/DDBJ databases">
        <title>Annotation of Vibrio cholerae MO10.</title>
        <authorList>
            <person name="Colwell R."/>
            <person name="Grim C.J."/>
            <person name="Young S."/>
            <person name="Jaffe D."/>
            <person name="Gnerre S."/>
            <person name="Berlin A."/>
            <person name="Heiman D."/>
            <person name="Hepburn T."/>
            <person name="Shea T."/>
            <person name="Sykes S."/>
            <person name="Yandava C."/>
            <person name="Alvarado L."/>
            <person name="Kodira C."/>
            <person name="Borodovsky M."/>
            <person name="Heidelberg J."/>
            <person name="Lander E."/>
            <person name="Galagan J."/>
            <person name="Nusbaum C."/>
            <person name="Birren B."/>
        </authorList>
    </citation>
    <scope>NUCLEOTIDE SEQUENCE [LARGE SCALE GENOMIC DNA]</scope>
    <source>
        <strain evidence="1">MO10</strain>
    </source>
</reference>
<name>A0A0X1KVE2_VIBCO</name>
<dbReference type="EMBL" id="DS990136">
    <property type="protein sequence ID" value="EET22238.1"/>
    <property type="molecule type" value="Genomic_DNA"/>
</dbReference>
<proteinExistence type="predicted"/>
<accession>A0A0X1KVE2</accession>
<evidence type="ECO:0000313" key="1">
    <source>
        <dbReference type="EMBL" id="EET22238.1"/>
    </source>
</evidence>
<dbReference type="AlphaFoldDB" id="A0A0X1KVE2"/>